<dbReference type="Proteomes" id="UP000612585">
    <property type="component" value="Unassembled WGS sequence"/>
</dbReference>
<dbReference type="Gene3D" id="2.40.10.120">
    <property type="match status" value="1"/>
</dbReference>
<name>A0A8J3Z7L7_9ACTN</name>
<evidence type="ECO:0000313" key="4">
    <source>
        <dbReference type="Proteomes" id="UP000612585"/>
    </source>
</evidence>
<evidence type="ECO:0000256" key="1">
    <source>
        <dbReference type="SAM" id="MobiDB-lite"/>
    </source>
</evidence>
<reference evidence="3" key="1">
    <citation type="submission" date="2021-01" db="EMBL/GenBank/DDBJ databases">
        <title>Whole genome shotgun sequence of Virgisporangium aurantiacum NBRC 16421.</title>
        <authorList>
            <person name="Komaki H."/>
            <person name="Tamura T."/>
        </authorList>
    </citation>
    <scope>NUCLEOTIDE SEQUENCE</scope>
    <source>
        <strain evidence="3">NBRC 16421</strain>
    </source>
</reference>
<feature type="region of interest" description="Disordered" evidence="1">
    <location>
        <begin position="564"/>
        <end position="603"/>
    </location>
</feature>
<evidence type="ECO:0000313" key="3">
    <source>
        <dbReference type="EMBL" id="GIJ56435.1"/>
    </source>
</evidence>
<dbReference type="AlphaFoldDB" id="A0A8J3Z7L7"/>
<feature type="domain" description="vWA-MoxR associated protein C-terminal" evidence="2">
    <location>
        <begin position="360"/>
        <end position="584"/>
    </location>
</feature>
<sequence>MAHPGDGPSPIVAVRSPSALSYARARGMVVNDDQWPAQVFDADGLSGSGSGFLIGPDRVMTAAHVVDGMARPTVRLPARPGLGEVPATVEFAGPWQRDGDGHGDVAVLRLAAAVDVTPARFAARNALDLPRDLIVMGFPATPDGLARIATVRATTARFLVEGEWIQVHSRAAHGPSVAKGYSGAAVALASSGEVVGMITAAVGADRLGHMLPVTRLAHHWQPLADLLPLGPLTAAAHAELRRDLAAVPVDRARTAAVRVVDEDGGPDPDAGALAAAGTAYEVAAYLAEGLYLDGVSVARIAAVLASFRQALRADAADDAAPPVEEPVTVSVQVARSGSGQRNVLLGVRVRHGGRALAEVCHEVVARSRLRARVQEVLPEAIGGHVPRGAQVAVEFILPRGSLSMPVDTWTLGVGSVVQVGWRHPVTVRDLARAQQRVPDWEHDRRWTVLRTAGTTDEIVHWIGCGDTVDASRLAAMFALHASRAMLALDTPPEPAATHPALRAAFDSGIPAILWRRSPCPPECPGSSVPADCPGRRFRARMAGRIGAGDWMDLPETVRRLRSEAGVTDDDDHDGHAVTLLWDPPGQRPAAPPLRMAGTGRGAA</sequence>
<dbReference type="InterPro" id="IPR009003">
    <property type="entry name" value="Peptidase_S1_PA"/>
</dbReference>
<proteinExistence type="predicted"/>
<organism evidence="3 4">
    <name type="scientific">Virgisporangium aurantiacum</name>
    <dbReference type="NCBI Taxonomy" id="175570"/>
    <lineage>
        <taxon>Bacteria</taxon>
        <taxon>Bacillati</taxon>
        <taxon>Actinomycetota</taxon>
        <taxon>Actinomycetes</taxon>
        <taxon>Micromonosporales</taxon>
        <taxon>Micromonosporaceae</taxon>
        <taxon>Virgisporangium</taxon>
    </lineage>
</organism>
<dbReference type="InterPro" id="IPR045450">
    <property type="entry name" value="VMAP_C"/>
</dbReference>
<dbReference type="EMBL" id="BOPG01000024">
    <property type="protein sequence ID" value="GIJ56435.1"/>
    <property type="molecule type" value="Genomic_DNA"/>
</dbReference>
<dbReference type="Pfam" id="PF13365">
    <property type="entry name" value="Trypsin_2"/>
    <property type="match status" value="1"/>
</dbReference>
<comment type="caution">
    <text evidence="3">The sequence shown here is derived from an EMBL/GenBank/DDBJ whole genome shotgun (WGS) entry which is preliminary data.</text>
</comment>
<protein>
    <recommendedName>
        <fullName evidence="2">vWA-MoxR associated protein C-terminal domain-containing protein</fullName>
    </recommendedName>
</protein>
<gene>
    <name evidence="3" type="ORF">Vau01_039510</name>
</gene>
<dbReference type="SUPFAM" id="SSF50494">
    <property type="entry name" value="Trypsin-like serine proteases"/>
    <property type="match status" value="1"/>
</dbReference>
<keyword evidence="4" id="KW-1185">Reference proteome</keyword>
<dbReference type="Pfam" id="PF20028">
    <property type="entry name" value="VMAP-C"/>
    <property type="match status" value="1"/>
</dbReference>
<evidence type="ECO:0000259" key="2">
    <source>
        <dbReference type="Pfam" id="PF20028"/>
    </source>
</evidence>
<accession>A0A8J3Z7L7</accession>